<dbReference type="InterPro" id="IPR000838">
    <property type="entry name" value="RNA_pol_sigma70_ECF_CS"/>
</dbReference>
<feature type="domain" description="RNA polymerase sigma-70 region 2" evidence="7">
    <location>
        <begin position="26"/>
        <end position="89"/>
    </location>
</feature>
<keyword evidence="2 6" id="KW-0805">Transcription regulation</keyword>
<dbReference type="Gene3D" id="1.10.1740.10">
    <property type="match status" value="1"/>
</dbReference>
<dbReference type="InterPro" id="IPR007627">
    <property type="entry name" value="RNA_pol_sigma70_r2"/>
</dbReference>
<dbReference type="Gene3D" id="1.10.10.10">
    <property type="entry name" value="Winged helix-like DNA-binding domain superfamily/Winged helix DNA-binding domain"/>
    <property type="match status" value="1"/>
</dbReference>
<evidence type="ECO:0000256" key="1">
    <source>
        <dbReference type="ARBA" id="ARBA00010641"/>
    </source>
</evidence>
<dbReference type="InterPro" id="IPR013249">
    <property type="entry name" value="RNA_pol_sigma70_r4_t2"/>
</dbReference>
<dbReference type="AlphaFoldDB" id="A0A2U9PIT5"/>
<organism evidence="9 10">
    <name type="scientific">Mycolicibacterium smegmatis (strain MKD8)</name>
    <name type="common">Mycobacterium smegmatis</name>
    <dbReference type="NCBI Taxonomy" id="1214915"/>
    <lineage>
        <taxon>Bacteria</taxon>
        <taxon>Bacillati</taxon>
        <taxon>Actinomycetota</taxon>
        <taxon>Actinomycetes</taxon>
        <taxon>Mycobacteriales</taxon>
        <taxon>Mycobacteriaceae</taxon>
        <taxon>Mycolicibacterium</taxon>
    </lineage>
</organism>
<reference evidence="10" key="2">
    <citation type="submission" date="2018-03" db="EMBL/GenBank/DDBJ databases">
        <authorList>
            <person name="Derbyshire K."/>
            <person name="Gray T.A."/>
            <person name="Champion M."/>
        </authorList>
    </citation>
    <scope>NUCLEOTIDE SEQUENCE [LARGE SCALE GENOMIC DNA]</scope>
    <source>
        <strain evidence="10">MKD8</strain>
    </source>
</reference>
<dbReference type="SUPFAM" id="SSF88659">
    <property type="entry name" value="Sigma3 and sigma4 domains of RNA polymerase sigma factors"/>
    <property type="match status" value="1"/>
</dbReference>
<dbReference type="InterPro" id="IPR036388">
    <property type="entry name" value="WH-like_DNA-bd_sf"/>
</dbReference>
<dbReference type="InterPro" id="IPR013325">
    <property type="entry name" value="RNA_pol_sigma_r2"/>
</dbReference>
<gene>
    <name evidence="9" type="ORF">D806_006480</name>
</gene>
<dbReference type="GO" id="GO:0006352">
    <property type="term" value="P:DNA-templated transcription initiation"/>
    <property type="evidence" value="ECO:0007669"/>
    <property type="project" value="InterPro"/>
</dbReference>
<keyword evidence="4 6" id="KW-0238">DNA-binding</keyword>
<sequence length="203" mass="22574">MAVTAEAQVTDHGSSAERFERDVLPLLDQLYGVARRYTRNQADAEDLVQETMVKAYGSFHTYRDGTNIRAWLFKILKNTWINAYHTAQRRPDVVVTDTISDAQLAAVATRSETELASAELAALESMGDSEVRDAVAALPEHQRMAVYYADVVGMRYQEIADVLGVPVGTVMSRLHRGRRRLREHLIGFAYQSGYLARPAGSAA</sequence>
<dbReference type="InterPro" id="IPR013324">
    <property type="entry name" value="RNA_pol_sigma_r3/r4-like"/>
</dbReference>
<evidence type="ECO:0000256" key="4">
    <source>
        <dbReference type="ARBA" id="ARBA00023125"/>
    </source>
</evidence>
<dbReference type="GO" id="GO:0016987">
    <property type="term" value="F:sigma factor activity"/>
    <property type="evidence" value="ECO:0007669"/>
    <property type="project" value="UniProtKB-KW"/>
</dbReference>
<dbReference type="Proteomes" id="UP000011200">
    <property type="component" value="Chromosome"/>
</dbReference>
<dbReference type="PANTHER" id="PTHR43133:SF59">
    <property type="entry name" value="ECF RNA POLYMERASE SIGMA FACTOR SIGR"/>
    <property type="match status" value="1"/>
</dbReference>
<dbReference type="EMBL" id="CP027541">
    <property type="protein sequence ID" value="AWT51640.1"/>
    <property type="molecule type" value="Genomic_DNA"/>
</dbReference>
<proteinExistence type="inferred from homology"/>
<reference evidence="9 10" key="1">
    <citation type="journal article" date="2013" name="Genome Announc.">
        <title>Draft genome sequence of MKD8, a conjugal recipient Mycobacterium smegmatis strain.</title>
        <authorList>
            <person name="Gray T.A."/>
            <person name="Palumbo M.J."/>
            <person name="Derbyshire K.M."/>
        </authorList>
    </citation>
    <scope>NUCLEOTIDE SEQUENCE [LARGE SCALE GENOMIC DNA]</scope>
    <source>
        <strain evidence="9 10">MKD8</strain>
    </source>
</reference>
<dbReference type="GO" id="GO:0006950">
    <property type="term" value="P:response to stress"/>
    <property type="evidence" value="ECO:0007669"/>
    <property type="project" value="UniProtKB-ARBA"/>
</dbReference>
<dbReference type="Pfam" id="PF04542">
    <property type="entry name" value="Sigma70_r2"/>
    <property type="match status" value="1"/>
</dbReference>
<dbReference type="GO" id="GO:0003677">
    <property type="term" value="F:DNA binding"/>
    <property type="evidence" value="ECO:0007669"/>
    <property type="project" value="UniProtKB-KW"/>
</dbReference>
<evidence type="ECO:0000256" key="3">
    <source>
        <dbReference type="ARBA" id="ARBA00023082"/>
    </source>
</evidence>
<dbReference type="Pfam" id="PF08281">
    <property type="entry name" value="Sigma70_r4_2"/>
    <property type="match status" value="1"/>
</dbReference>
<dbReference type="InterPro" id="IPR039425">
    <property type="entry name" value="RNA_pol_sigma-70-like"/>
</dbReference>
<keyword evidence="5 6" id="KW-0804">Transcription</keyword>
<dbReference type="NCBIfam" id="TIGR02937">
    <property type="entry name" value="sigma70-ECF"/>
    <property type="match status" value="1"/>
</dbReference>
<evidence type="ECO:0000259" key="8">
    <source>
        <dbReference type="Pfam" id="PF08281"/>
    </source>
</evidence>
<comment type="similarity">
    <text evidence="1 6">Belongs to the sigma-70 factor family. ECF subfamily.</text>
</comment>
<dbReference type="CDD" id="cd06171">
    <property type="entry name" value="Sigma70_r4"/>
    <property type="match status" value="1"/>
</dbReference>
<keyword evidence="3 6" id="KW-0731">Sigma factor</keyword>
<evidence type="ECO:0000256" key="6">
    <source>
        <dbReference type="RuleBase" id="RU000716"/>
    </source>
</evidence>
<evidence type="ECO:0000259" key="7">
    <source>
        <dbReference type="Pfam" id="PF04542"/>
    </source>
</evidence>
<protein>
    <recommendedName>
        <fullName evidence="6">RNA polymerase sigma factor</fullName>
    </recommendedName>
</protein>
<dbReference type="PANTHER" id="PTHR43133">
    <property type="entry name" value="RNA POLYMERASE ECF-TYPE SIGMA FACTO"/>
    <property type="match status" value="1"/>
</dbReference>
<dbReference type="InterPro" id="IPR014284">
    <property type="entry name" value="RNA_pol_sigma-70_dom"/>
</dbReference>
<dbReference type="RefSeq" id="WP_232836086.1">
    <property type="nucleotide sequence ID" value="NZ_CP027541.1"/>
</dbReference>
<feature type="domain" description="RNA polymerase sigma factor 70 region 4 type 2" evidence="8">
    <location>
        <begin position="130"/>
        <end position="181"/>
    </location>
</feature>
<evidence type="ECO:0000256" key="5">
    <source>
        <dbReference type="ARBA" id="ARBA00023163"/>
    </source>
</evidence>
<dbReference type="PROSITE" id="PS01063">
    <property type="entry name" value="SIGMA70_ECF"/>
    <property type="match status" value="1"/>
</dbReference>
<name>A0A2U9PIT5_MYCSE</name>
<evidence type="ECO:0000313" key="9">
    <source>
        <dbReference type="EMBL" id="AWT51640.1"/>
    </source>
</evidence>
<evidence type="ECO:0000313" key="10">
    <source>
        <dbReference type="Proteomes" id="UP000011200"/>
    </source>
</evidence>
<dbReference type="SUPFAM" id="SSF88946">
    <property type="entry name" value="Sigma2 domain of RNA polymerase sigma factors"/>
    <property type="match status" value="1"/>
</dbReference>
<accession>A0A2U9PIT5</accession>
<evidence type="ECO:0000256" key="2">
    <source>
        <dbReference type="ARBA" id="ARBA00023015"/>
    </source>
</evidence>